<evidence type="ECO:0000313" key="9">
    <source>
        <dbReference type="Proteomes" id="UP001279681"/>
    </source>
</evidence>
<dbReference type="Pfam" id="PF13495">
    <property type="entry name" value="Phage_int_SAM_4"/>
    <property type="match status" value="1"/>
</dbReference>
<dbReference type="InterPro" id="IPR013762">
    <property type="entry name" value="Integrase-like_cat_sf"/>
</dbReference>
<dbReference type="PANTHER" id="PTHR30349">
    <property type="entry name" value="PHAGE INTEGRASE-RELATED"/>
    <property type="match status" value="1"/>
</dbReference>
<organism evidence="8 9">
    <name type="scientific">Candidatus Cetobacterium colombiensis</name>
    <dbReference type="NCBI Taxonomy" id="3073100"/>
    <lineage>
        <taxon>Bacteria</taxon>
        <taxon>Fusobacteriati</taxon>
        <taxon>Fusobacteriota</taxon>
        <taxon>Fusobacteriia</taxon>
        <taxon>Fusobacteriales</taxon>
        <taxon>Fusobacteriaceae</taxon>
        <taxon>Cetobacterium</taxon>
    </lineage>
</organism>
<dbReference type="Proteomes" id="UP001279681">
    <property type="component" value="Unassembled WGS sequence"/>
</dbReference>
<dbReference type="Pfam" id="PF00589">
    <property type="entry name" value="Phage_integrase"/>
    <property type="match status" value="1"/>
</dbReference>
<gene>
    <name evidence="8" type="ORF">RFV38_10905</name>
</gene>
<dbReference type="InterPro" id="IPR011010">
    <property type="entry name" value="DNA_brk_join_enz"/>
</dbReference>
<name>A0ABU4WE60_9FUSO</name>
<dbReference type="EMBL" id="JAVIKH010000017">
    <property type="protein sequence ID" value="MDX8336999.1"/>
    <property type="molecule type" value="Genomic_DNA"/>
</dbReference>
<dbReference type="InterPro" id="IPR010998">
    <property type="entry name" value="Integrase_recombinase_N"/>
</dbReference>
<evidence type="ECO:0000259" key="7">
    <source>
        <dbReference type="PROSITE" id="PS51900"/>
    </source>
</evidence>
<reference evidence="9" key="1">
    <citation type="submission" date="2023-07" db="EMBL/GenBank/DDBJ databases">
        <authorList>
            <person name="Colorado M.A."/>
            <person name="Villamil L.M."/>
            <person name="Melo J.F."/>
            <person name="Rodriguez J.A."/>
            <person name="Ruiz R.Y."/>
        </authorList>
    </citation>
    <scope>NUCLEOTIDE SEQUENCE [LARGE SCALE GENOMIC DNA]</scope>
    <source>
        <strain evidence="9">C33</strain>
    </source>
</reference>
<evidence type="ECO:0000256" key="4">
    <source>
        <dbReference type="ARBA" id="ARBA00023172"/>
    </source>
</evidence>
<comment type="similarity">
    <text evidence="1">Belongs to the 'phage' integrase family.</text>
</comment>
<dbReference type="Gene3D" id="1.10.150.130">
    <property type="match status" value="1"/>
</dbReference>
<dbReference type="Gene3D" id="1.10.443.10">
    <property type="entry name" value="Intergrase catalytic core"/>
    <property type="match status" value="1"/>
</dbReference>
<keyword evidence="9" id="KW-1185">Reference proteome</keyword>
<dbReference type="PROSITE" id="PS51898">
    <property type="entry name" value="TYR_RECOMBINASE"/>
    <property type="match status" value="1"/>
</dbReference>
<dbReference type="InterPro" id="IPR004107">
    <property type="entry name" value="Integrase_SAM-like_N"/>
</dbReference>
<evidence type="ECO:0000256" key="2">
    <source>
        <dbReference type="ARBA" id="ARBA00022908"/>
    </source>
</evidence>
<evidence type="ECO:0000256" key="5">
    <source>
        <dbReference type="PROSITE-ProRule" id="PRU01248"/>
    </source>
</evidence>
<evidence type="ECO:0000259" key="6">
    <source>
        <dbReference type="PROSITE" id="PS51898"/>
    </source>
</evidence>
<dbReference type="RefSeq" id="WP_320314350.1">
    <property type="nucleotide sequence ID" value="NZ_JAVIKH010000017.1"/>
</dbReference>
<dbReference type="InterPro" id="IPR050090">
    <property type="entry name" value="Tyrosine_recombinase_XerCD"/>
</dbReference>
<evidence type="ECO:0000313" key="8">
    <source>
        <dbReference type="EMBL" id="MDX8336999.1"/>
    </source>
</evidence>
<evidence type="ECO:0000256" key="3">
    <source>
        <dbReference type="ARBA" id="ARBA00023125"/>
    </source>
</evidence>
<evidence type="ECO:0000256" key="1">
    <source>
        <dbReference type="ARBA" id="ARBA00008857"/>
    </source>
</evidence>
<dbReference type="InterPro" id="IPR044068">
    <property type="entry name" value="CB"/>
</dbReference>
<accession>A0ABU4WE60</accession>
<feature type="domain" description="Tyr recombinase" evidence="6">
    <location>
        <begin position="100"/>
        <end position="263"/>
    </location>
</feature>
<feature type="domain" description="Core-binding (CB)" evidence="7">
    <location>
        <begin position="1"/>
        <end position="79"/>
    </location>
</feature>
<protein>
    <submittedName>
        <fullName evidence="8">Tyrosine-type recombinase/integrase</fullName>
    </submittedName>
</protein>
<dbReference type="SUPFAM" id="SSF56349">
    <property type="entry name" value="DNA breaking-rejoining enzymes"/>
    <property type="match status" value="1"/>
</dbReference>
<keyword evidence="3 5" id="KW-0238">DNA-binding</keyword>
<proteinExistence type="inferred from homology"/>
<comment type="caution">
    <text evidence="8">The sequence shown here is derived from an EMBL/GenBank/DDBJ whole genome shotgun (WGS) entry which is preliminary data.</text>
</comment>
<dbReference type="InterPro" id="IPR002104">
    <property type="entry name" value="Integrase_catalytic"/>
</dbReference>
<sequence length="263" mass="31245">MELLKNFIKYKSDSKGLKKETLELYRGDIKDFEEFIEKDLLEIKKEDILKYIEFLKKNYQPNSIIRKISTIKTFYKYLLEKRMIDDNPTEGITIEKAPERELETLELWEINNILDTCTKDYKGTRDRLVIKLLVETNLSINDILKIQISDLEMSSYEYIFNDDKGEKIQISEEVSKDLEYYVKNVRDKLFGGNSNLVFFGFSRQSFRARFIALGKKCGIEREITPNMLRNTLKTMVKYNDEINDEQFFLDLKEKYFKIGIGDD</sequence>
<dbReference type="PROSITE" id="PS51900">
    <property type="entry name" value="CB"/>
    <property type="match status" value="1"/>
</dbReference>
<dbReference type="PANTHER" id="PTHR30349:SF41">
    <property type="entry name" value="INTEGRASE_RECOMBINASE PROTEIN MJ0367-RELATED"/>
    <property type="match status" value="1"/>
</dbReference>
<keyword evidence="4" id="KW-0233">DNA recombination</keyword>
<keyword evidence="2" id="KW-0229">DNA integration</keyword>